<name>A0A3A1UZ27_9BACL</name>
<keyword evidence="1" id="KW-0805">Transcription regulation</keyword>
<dbReference type="PRINTS" id="PR00037">
    <property type="entry name" value="HTHLACR"/>
</dbReference>
<dbReference type="InterPro" id="IPR037171">
    <property type="entry name" value="NagB/RpiA_transferase-like"/>
</dbReference>
<keyword evidence="5" id="KW-1185">Reference proteome</keyword>
<dbReference type="Pfam" id="PF08220">
    <property type="entry name" value="HTH_DeoR"/>
    <property type="match status" value="1"/>
</dbReference>
<dbReference type="SMART" id="SM00420">
    <property type="entry name" value="HTH_DEOR"/>
    <property type="match status" value="1"/>
</dbReference>
<dbReference type="Gene3D" id="1.10.10.10">
    <property type="entry name" value="Winged helix-like DNA-binding domain superfamily/Winged helix DNA-binding domain"/>
    <property type="match status" value="1"/>
</dbReference>
<dbReference type="OrthoDB" id="9797223at2"/>
<evidence type="ECO:0000259" key="3">
    <source>
        <dbReference type="PROSITE" id="PS51000"/>
    </source>
</evidence>
<dbReference type="RefSeq" id="WP_119599900.1">
    <property type="nucleotide sequence ID" value="NZ_QXQA01000006.1"/>
</dbReference>
<feature type="domain" description="HTH deoR-type" evidence="3">
    <location>
        <begin position="3"/>
        <end position="58"/>
    </location>
</feature>
<dbReference type="Proteomes" id="UP000266482">
    <property type="component" value="Unassembled WGS sequence"/>
</dbReference>
<comment type="caution">
    <text evidence="4">The sequence shown here is derived from an EMBL/GenBank/DDBJ whole genome shotgun (WGS) entry which is preliminary data.</text>
</comment>
<dbReference type="InterPro" id="IPR001034">
    <property type="entry name" value="DeoR_HTH"/>
</dbReference>
<organism evidence="4 5">
    <name type="scientific">Paenibacillus nanensis</name>
    <dbReference type="NCBI Taxonomy" id="393251"/>
    <lineage>
        <taxon>Bacteria</taxon>
        <taxon>Bacillati</taxon>
        <taxon>Bacillota</taxon>
        <taxon>Bacilli</taxon>
        <taxon>Bacillales</taxon>
        <taxon>Paenibacillaceae</taxon>
        <taxon>Paenibacillus</taxon>
    </lineage>
</organism>
<protein>
    <submittedName>
        <fullName evidence="4">DeoR/GlpR transcriptional regulator</fullName>
    </submittedName>
</protein>
<evidence type="ECO:0000256" key="1">
    <source>
        <dbReference type="ARBA" id="ARBA00023015"/>
    </source>
</evidence>
<dbReference type="AlphaFoldDB" id="A0A3A1UZ27"/>
<dbReference type="PANTHER" id="PTHR30363:SF44">
    <property type="entry name" value="AGA OPERON TRANSCRIPTIONAL REPRESSOR-RELATED"/>
    <property type="match status" value="1"/>
</dbReference>
<dbReference type="InterPro" id="IPR036390">
    <property type="entry name" value="WH_DNA-bd_sf"/>
</dbReference>
<dbReference type="SUPFAM" id="SSF100950">
    <property type="entry name" value="NagB/RpiA/CoA transferase-like"/>
    <property type="match status" value="1"/>
</dbReference>
<evidence type="ECO:0000313" key="5">
    <source>
        <dbReference type="Proteomes" id="UP000266482"/>
    </source>
</evidence>
<sequence>MLAAERHRTILEKLEQQGAVKVSELSELFQVTEKTVREDLEKLEEKGLLKRTHGGAVMEQAGEDSLLPLQIPNAKHRPEKTAIAELALNFIEPGDIIALDAGSTTLELAKLLPNMPLTVLTNDLLIIRELTAKESIRLVVPGGYRHNNLLIGGESQEWISRLNVHKLFLSTTGIHLEYGLTIFTEELAKLKRLYMDNAKQVYILADHSKFDRGALITYGSLEETYRIITDEGLAPEVEAKYAAKGIQILQASLAKGGKLGKGK</sequence>
<accession>A0A3A1UZ27</accession>
<dbReference type="Pfam" id="PF00455">
    <property type="entry name" value="DeoRC"/>
    <property type="match status" value="1"/>
</dbReference>
<dbReference type="PROSITE" id="PS51000">
    <property type="entry name" value="HTH_DEOR_2"/>
    <property type="match status" value="1"/>
</dbReference>
<proteinExistence type="predicted"/>
<dbReference type="InterPro" id="IPR036388">
    <property type="entry name" value="WH-like_DNA-bd_sf"/>
</dbReference>
<gene>
    <name evidence="4" type="ORF">D3P08_11790</name>
</gene>
<dbReference type="SMART" id="SM01134">
    <property type="entry name" value="DeoRC"/>
    <property type="match status" value="1"/>
</dbReference>
<keyword evidence="2" id="KW-0804">Transcription</keyword>
<dbReference type="InterPro" id="IPR050313">
    <property type="entry name" value="Carb_Metab_HTH_regulators"/>
</dbReference>
<dbReference type="SUPFAM" id="SSF46785">
    <property type="entry name" value="Winged helix' DNA-binding domain"/>
    <property type="match status" value="1"/>
</dbReference>
<dbReference type="GO" id="GO:0003700">
    <property type="term" value="F:DNA-binding transcription factor activity"/>
    <property type="evidence" value="ECO:0007669"/>
    <property type="project" value="InterPro"/>
</dbReference>
<dbReference type="PANTHER" id="PTHR30363">
    <property type="entry name" value="HTH-TYPE TRANSCRIPTIONAL REGULATOR SRLR-RELATED"/>
    <property type="match status" value="1"/>
</dbReference>
<dbReference type="EMBL" id="QXQA01000006">
    <property type="protein sequence ID" value="RIX52691.1"/>
    <property type="molecule type" value="Genomic_DNA"/>
</dbReference>
<dbReference type="InterPro" id="IPR014036">
    <property type="entry name" value="DeoR-like_C"/>
</dbReference>
<reference evidence="4 5" key="1">
    <citation type="submission" date="2018-09" db="EMBL/GenBank/DDBJ databases">
        <title>Paenibacillus aracenensis nov. sp. isolated from a cave in southern Spain.</title>
        <authorList>
            <person name="Jurado V."/>
            <person name="Gutierrez-Patricio S."/>
            <person name="Gonzalez-Pimentel J.L."/>
            <person name="Miller A.Z."/>
            <person name="Laiz L."/>
            <person name="Saiz-Jimenez C."/>
        </authorList>
    </citation>
    <scope>NUCLEOTIDE SEQUENCE [LARGE SCALE GENOMIC DNA]</scope>
    <source>
        <strain evidence="4 5">DSM 22867</strain>
    </source>
</reference>
<evidence type="ECO:0000313" key="4">
    <source>
        <dbReference type="EMBL" id="RIX52691.1"/>
    </source>
</evidence>
<evidence type="ECO:0000256" key="2">
    <source>
        <dbReference type="ARBA" id="ARBA00023163"/>
    </source>
</evidence>